<keyword evidence="5" id="KW-0067">ATP-binding</keyword>
<dbReference type="RefSeq" id="WP_184329018.1">
    <property type="nucleotide sequence ID" value="NZ_JACHHZ010000001.1"/>
</dbReference>
<gene>
    <name evidence="7" type="ORF">HNQ60_000051</name>
</gene>
<feature type="domain" description="Aminoglycoside phosphotransferase" evidence="6">
    <location>
        <begin position="13"/>
        <end position="220"/>
    </location>
</feature>
<comment type="caution">
    <text evidence="7">The sequence shown here is derived from an EMBL/GenBank/DDBJ whole genome shotgun (WGS) entry which is preliminary data.</text>
</comment>
<sequence length="317" mass="35055">MNRSEREQSGRTVLDGGVASDVAIVKDAAGREVVVKEALPRLKVAADWRCDPARSSLEVEALHVAAELLGPSAVPRVFWVDAEHHRFGMERITPILTNWQVELSAGCVSLETAARAGELLALLHVRSAQHPDLATRFANRAYFETLRIEPFFIRSTLKNPQAGPAIDRVVQMLRAPGTALVHGDYSPKNLLARDSQVVVLDWEVVHWGDPRFDIAFCISHLLLTGLRQGVLPHPFRAASLAFFEAYAKQGQVSAADTELGALIGCLALARVDGDSPVNYLGELNIEEVRRMALDLIMRPVRSFPEVILDSFSRRRRT</sequence>
<keyword evidence="2" id="KW-0808">Transferase</keyword>
<dbReference type="InterPro" id="IPR011009">
    <property type="entry name" value="Kinase-like_dom_sf"/>
</dbReference>
<dbReference type="PANTHER" id="PTHR34273:SF2">
    <property type="entry name" value="METHYLTHIORIBOSE KINASE"/>
    <property type="match status" value="1"/>
</dbReference>
<dbReference type="InterPro" id="IPR002575">
    <property type="entry name" value="Aminoglycoside_PTrfase"/>
</dbReference>
<dbReference type="PANTHER" id="PTHR34273">
    <property type="entry name" value="METHYLTHIORIBOSE KINASE"/>
    <property type="match status" value="1"/>
</dbReference>
<evidence type="ECO:0000256" key="2">
    <source>
        <dbReference type="ARBA" id="ARBA00022679"/>
    </source>
</evidence>
<keyword evidence="4 7" id="KW-0418">Kinase</keyword>
<proteinExistence type="inferred from homology"/>
<comment type="similarity">
    <text evidence="1">Belongs to the methylthioribose kinase family.</text>
</comment>
<evidence type="ECO:0000313" key="8">
    <source>
        <dbReference type="Proteomes" id="UP000588068"/>
    </source>
</evidence>
<dbReference type="GO" id="GO:0005524">
    <property type="term" value="F:ATP binding"/>
    <property type="evidence" value="ECO:0007669"/>
    <property type="project" value="UniProtKB-KW"/>
</dbReference>
<evidence type="ECO:0000259" key="6">
    <source>
        <dbReference type="Pfam" id="PF01636"/>
    </source>
</evidence>
<evidence type="ECO:0000313" key="7">
    <source>
        <dbReference type="EMBL" id="MBB6091205.1"/>
    </source>
</evidence>
<evidence type="ECO:0000256" key="4">
    <source>
        <dbReference type="ARBA" id="ARBA00022777"/>
    </source>
</evidence>
<evidence type="ECO:0000256" key="1">
    <source>
        <dbReference type="ARBA" id="ARBA00010165"/>
    </source>
</evidence>
<protein>
    <submittedName>
        <fullName evidence="7">5-methylthioribose kinase</fullName>
    </submittedName>
</protein>
<dbReference type="EMBL" id="JACHHZ010000001">
    <property type="protein sequence ID" value="MBB6091205.1"/>
    <property type="molecule type" value="Genomic_DNA"/>
</dbReference>
<accession>A0A841HGJ5</accession>
<dbReference type="AlphaFoldDB" id="A0A841HGJ5"/>
<organism evidence="7 8">
    <name type="scientific">Povalibacter uvarum</name>
    <dbReference type="NCBI Taxonomy" id="732238"/>
    <lineage>
        <taxon>Bacteria</taxon>
        <taxon>Pseudomonadati</taxon>
        <taxon>Pseudomonadota</taxon>
        <taxon>Gammaproteobacteria</taxon>
        <taxon>Steroidobacterales</taxon>
        <taxon>Steroidobacteraceae</taxon>
        <taxon>Povalibacter</taxon>
    </lineage>
</organism>
<keyword evidence="3" id="KW-0547">Nucleotide-binding</keyword>
<dbReference type="Gene3D" id="3.30.200.20">
    <property type="entry name" value="Phosphorylase Kinase, domain 1"/>
    <property type="match status" value="1"/>
</dbReference>
<dbReference type="SUPFAM" id="SSF56112">
    <property type="entry name" value="Protein kinase-like (PK-like)"/>
    <property type="match status" value="1"/>
</dbReference>
<dbReference type="GO" id="GO:0016301">
    <property type="term" value="F:kinase activity"/>
    <property type="evidence" value="ECO:0007669"/>
    <property type="project" value="UniProtKB-KW"/>
</dbReference>
<dbReference type="Proteomes" id="UP000588068">
    <property type="component" value="Unassembled WGS sequence"/>
</dbReference>
<reference evidence="7 8" key="1">
    <citation type="submission" date="2020-08" db="EMBL/GenBank/DDBJ databases">
        <title>Genomic Encyclopedia of Type Strains, Phase IV (KMG-IV): sequencing the most valuable type-strain genomes for metagenomic binning, comparative biology and taxonomic classification.</title>
        <authorList>
            <person name="Goeker M."/>
        </authorList>
    </citation>
    <scope>NUCLEOTIDE SEQUENCE [LARGE SCALE GENOMIC DNA]</scope>
    <source>
        <strain evidence="7 8">DSM 26723</strain>
    </source>
</reference>
<evidence type="ECO:0000256" key="5">
    <source>
        <dbReference type="ARBA" id="ARBA00022840"/>
    </source>
</evidence>
<keyword evidence="8" id="KW-1185">Reference proteome</keyword>
<dbReference type="Pfam" id="PF01636">
    <property type="entry name" value="APH"/>
    <property type="match status" value="1"/>
</dbReference>
<name>A0A841HGJ5_9GAMM</name>
<evidence type="ECO:0000256" key="3">
    <source>
        <dbReference type="ARBA" id="ARBA00022741"/>
    </source>
</evidence>
<dbReference type="Gene3D" id="3.90.1200.10">
    <property type="match status" value="1"/>
</dbReference>